<feature type="transmembrane region" description="Helical" evidence="1">
    <location>
        <begin position="66"/>
        <end position="86"/>
    </location>
</feature>
<gene>
    <name evidence="2" type="ORF">LCGC14_1966510</name>
</gene>
<evidence type="ECO:0000313" key="2">
    <source>
        <dbReference type="EMBL" id="KKL84260.1"/>
    </source>
</evidence>
<reference evidence="2" key="1">
    <citation type="journal article" date="2015" name="Nature">
        <title>Complex archaea that bridge the gap between prokaryotes and eukaryotes.</title>
        <authorList>
            <person name="Spang A."/>
            <person name="Saw J.H."/>
            <person name="Jorgensen S.L."/>
            <person name="Zaremba-Niedzwiedzka K."/>
            <person name="Martijn J."/>
            <person name="Lind A.E."/>
            <person name="van Eijk R."/>
            <person name="Schleper C."/>
            <person name="Guy L."/>
            <person name="Ettema T.J."/>
        </authorList>
    </citation>
    <scope>NUCLEOTIDE SEQUENCE</scope>
</reference>
<proteinExistence type="predicted"/>
<dbReference type="EMBL" id="LAZR01021750">
    <property type="protein sequence ID" value="KKL84260.1"/>
    <property type="molecule type" value="Genomic_DNA"/>
</dbReference>
<keyword evidence="1" id="KW-0472">Membrane</keyword>
<protein>
    <submittedName>
        <fullName evidence="2">Uncharacterized protein</fullName>
    </submittedName>
</protein>
<organism evidence="2">
    <name type="scientific">marine sediment metagenome</name>
    <dbReference type="NCBI Taxonomy" id="412755"/>
    <lineage>
        <taxon>unclassified sequences</taxon>
        <taxon>metagenomes</taxon>
        <taxon>ecological metagenomes</taxon>
    </lineage>
</organism>
<keyword evidence="1" id="KW-0812">Transmembrane</keyword>
<name>A0A0F9HRJ5_9ZZZZ</name>
<evidence type="ECO:0000256" key="1">
    <source>
        <dbReference type="SAM" id="Phobius"/>
    </source>
</evidence>
<dbReference type="AlphaFoldDB" id="A0A0F9HRJ5"/>
<sequence>MEQRNSGPVDQAYLDAYFLERRGKEIRRFIIAVIAMLIGLPISGFSEQIAGFLNTSESLNLSEGSISTFGLVINLCGFGILAMWIMDGKDYVFPRKRVNTNQ</sequence>
<feature type="transmembrane region" description="Helical" evidence="1">
    <location>
        <begin position="29"/>
        <end position="46"/>
    </location>
</feature>
<keyword evidence="1" id="KW-1133">Transmembrane helix</keyword>
<comment type="caution">
    <text evidence="2">The sequence shown here is derived from an EMBL/GenBank/DDBJ whole genome shotgun (WGS) entry which is preliminary data.</text>
</comment>
<accession>A0A0F9HRJ5</accession>